<sequence>MKKIVLILTLLSCNNHQSNDKMEIKYTSINDFYANYVFNYEDNLKGLQKLNNYVINDINLSKKISDSIKIKLNSLTEEDRVKFIGNQSLPTIATDIILYKEINEFHGEPTDQDILLKYHIEEDNYKIKDIYVPISQMKKIDTKLDEKSHNDNKCIIQINSPDINLEKFHLIIEKIKKIGYHNNYQNYKYTIENKKGKVLLSVLYDTNGNYINLKF</sequence>
<dbReference type="RefSeq" id="WP_034707815.1">
    <property type="nucleotide sequence ID" value="NZ_JPRO01000030.1"/>
</dbReference>
<dbReference type="Proteomes" id="UP000028703">
    <property type="component" value="Unassembled WGS sequence"/>
</dbReference>
<organism evidence="1 2">
    <name type="scientific">Chryseobacterium luteum</name>
    <dbReference type="NCBI Taxonomy" id="421531"/>
    <lineage>
        <taxon>Bacteria</taxon>
        <taxon>Pseudomonadati</taxon>
        <taxon>Bacteroidota</taxon>
        <taxon>Flavobacteriia</taxon>
        <taxon>Flavobacteriales</taxon>
        <taxon>Weeksellaceae</taxon>
        <taxon>Chryseobacterium group</taxon>
        <taxon>Chryseobacterium</taxon>
    </lineage>
</organism>
<dbReference type="EMBL" id="JPRO01000030">
    <property type="protein sequence ID" value="KFE97098.1"/>
    <property type="molecule type" value="Genomic_DNA"/>
</dbReference>
<name>A0A085YY35_9FLAO</name>
<comment type="caution">
    <text evidence="1">The sequence shown here is derived from an EMBL/GenBank/DDBJ whole genome shotgun (WGS) entry which is preliminary data.</text>
</comment>
<evidence type="ECO:0000313" key="2">
    <source>
        <dbReference type="Proteomes" id="UP000028703"/>
    </source>
</evidence>
<gene>
    <name evidence="1" type="ORF">IX38_21485</name>
</gene>
<proteinExistence type="predicted"/>
<reference evidence="1 2" key="1">
    <citation type="submission" date="2014-07" db="EMBL/GenBank/DDBJ databases">
        <title>Genome of Chryseobacterium luteum DSM 18605.</title>
        <authorList>
            <person name="Stropko S.J."/>
            <person name="Pipes S.E."/>
            <person name="Newman J.D."/>
        </authorList>
    </citation>
    <scope>NUCLEOTIDE SEQUENCE [LARGE SCALE GENOMIC DNA]</scope>
    <source>
        <strain evidence="1 2">DSM 18605</strain>
    </source>
</reference>
<dbReference type="OrthoDB" id="1158981at2"/>
<accession>A0A085YY35</accession>
<dbReference type="AlphaFoldDB" id="A0A085YY35"/>
<protein>
    <submittedName>
        <fullName evidence="1">Uncharacterized protein</fullName>
    </submittedName>
</protein>
<evidence type="ECO:0000313" key="1">
    <source>
        <dbReference type="EMBL" id="KFE97098.1"/>
    </source>
</evidence>
<dbReference type="STRING" id="421531.IX38_21485"/>
<keyword evidence="2" id="KW-1185">Reference proteome</keyword>